<evidence type="ECO:0000256" key="1">
    <source>
        <dbReference type="SAM" id="SignalP"/>
    </source>
</evidence>
<dbReference type="AlphaFoldDB" id="A0A7X8XVU9"/>
<sequence length="163" mass="18793">MKKITLIYIFSIIGISTSIAQDINQTDINTTCFVISELMAEAKKNGDTESVLIYYNTIDKIKKKFTVHKTYVNYFDSIKVLNPDIKGIVITLNNPPLSPGFTNNEIENLILFKKKGASLMEFNKFLIKKELESETTKIENINELELKNINHINKEREIIKFKE</sequence>
<accession>A0A7X8XVU9</accession>
<comment type="caution">
    <text evidence="2">The sequence shown here is derived from an EMBL/GenBank/DDBJ whole genome shotgun (WGS) entry which is preliminary data.</text>
</comment>
<organism evidence="2 3">
    <name type="scientific">Flammeovirga agarivorans</name>
    <dbReference type="NCBI Taxonomy" id="2726742"/>
    <lineage>
        <taxon>Bacteria</taxon>
        <taxon>Pseudomonadati</taxon>
        <taxon>Bacteroidota</taxon>
        <taxon>Cytophagia</taxon>
        <taxon>Cytophagales</taxon>
        <taxon>Flammeovirgaceae</taxon>
        <taxon>Flammeovirga</taxon>
    </lineage>
</organism>
<keyword evidence="3" id="KW-1185">Reference proteome</keyword>
<dbReference type="Proteomes" id="UP000585050">
    <property type="component" value="Unassembled WGS sequence"/>
</dbReference>
<evidence type="ECO:0000313" key="2">
    <source>
        <dbReference type="EMBL" id="NLR91682.1"/>
    </source>
</evidence>
<evidence type="ECO:0000313" key="3">
    <source>
        <dbReference type="Proteomes" id="UP000585050"/>
    </source>
</evidence>
<protein>
    <submittedName>
        <fullName evidence="2">Uncharacterized protein</fullName>
    </submittedName>
</protein>
<feature type="chain" id="PRO_5031201224" evidence="1">
    <location>
        <begin position="21"/>
        <end position="163"/>
    </location>
</feature>
<keyword evidence="1" id="KW-0732">Signal</keyword>
<name>A0A7X8XVU9_9BACT</name>
<dbReference type="EMBL" id="JABAIL010000003">
    <property type="protein sequence ID" value="NLR91682.1"/>
    <property type="molecule type" value="Genomic_DNA"/>
</dbReference>
<gene>
    <name evidence="2" type="ORF">HGP29_10720</name>
</gene>
<proteinExistence type="predicted"/>
<feature type="signal peptide" evidence="1">
    <location>
        <begin position="1"/>
        <end position="20"/>
    </location>
</feature>
<reference evidence="2 3" key="1">
    <citation type="submission" date="2020-04" db="EMBL/GenBank/DDBJ databases">
        <title>Flammeovirga sp. SR4, a novel species isolated from seawater.</title>
        <authorList>
            <person name="Wang X."/>
        </authorList>
    </citation>
    <scope>NUCLEOTIDE SEQUENCE [LARGE SCALE GENOMIC DNA]</scope>
    <source>
        <strain evidence="2 3">SR4</strain>
    </source>
</reference>
<dbReference type="RefSeq" id="WP_168882398.1">
    <property type="nucleotide sequence ID" value="NZ_JABAIL010000003.1"/>
</dbReference>